<evidence type="ECO:0000313" key="5">
    <source>
        <dbReference type="Proteomes" id="UP000295388"/>
    </source>
</evidence>
<protein>
    <submittedName>
        <fullName evidence="4">PaaX family transcriptional regulator</fullName>
    </submittedName>
</protein>
<dbReference type="InterPro" id="IPR011965">
    <property type="entry name" value="PaaX_trns_reg"/>
</dbReference>
<dbReference type="InterPro" id="IPR013225">
    <property type="entry name" value="PaaX_C"/>
</dbReference>
<name>A0A4R6KQF4_9ACTN</name>
<feature type="domain" description="Transcriptional repressor PaaX-like N-terminal" evidence="1">
    <location>
        <begin position="3"/>
        <end position="70"/>
    </location>
</feature>
<dbReference type="GO" id="GO:0006351">
    <property type="term" value="P:DNA-templated transcription"/>
    <property type="evidence" value="ECO:0007669"/>
    <property type="project" value="InterPro"/>
</dbReference>
<dbReference type="AlphaFoldDB" id="A0A4R6KQF4"/>
<sequence length="270" mass="31553">MKPRSIVFDLFGDYIRYRGGEVRLRTLTALLDCFDIGESTVRVVMARLRREGWFDTRRDGRETVYALNDRSWRLLDEGRTRIFERSRDPWNRQWSMVIYSVPESERALREELRKELAWLGFGPLASSTWVSPHDRLTEVQEHFADQPAIQLDLLQCSSSGLSRDREMAARCWDLGSLDADYAELLRSYRPRMKAYRAGSVPAQQALVERMQLVHDYRMFPFRDPDLPEELLPAGWHGREAHELFLQAHEALKEPADRFFSEVTASAERVA</sequence>
<evidence type="ECO:0000259" key="2">
    <source>
        <dbReference type="Pfam" id="PF08223"/>
    </source>
</evidence>
<dbReference type="Proteomes" id="UP000295388">
    <property type="component" value="Unassembled WGS sequence"/>
</dbReference>
<feature type="domain" description="Transcriptional repressor PaaX-like central Cas2-like" evidence="3">
    <location>
        <begin position="88"/>
        <end position="167"/>
    </location>
</feature>
<evidence type="ECO:0000259" key="3">
    <source>
        <dbReference type="Pfam" id="PF20803"/>
    </source>
</evidence>
<dbReference type="InterPro" id="IPR036388">
    <property type="entry name" value="WH-like_DNA-bd_sf"/>
</dbReference>
<evidence type="ECO:0000313" key="4">
    <source>
        <dbReference type="EMBL" id="TDO54334.1"/>
    </source>
</evidence>
<dbReference type="SUPFAM" id="SSF46785">
    <property type="entry name" value="Winged helix' DNA-binding domain"/>
    <property type="match status" value="1"/>
</dbReference>
<organism evidence="4 5">
    <name type="scientific">Kribbella caucasensis</name>
    <dbReference type="NCBI Taxonomy" id="2512215"/>
    <lineage>
        <taxon>Bacteria</taxon>
        <taxon>Bacillati</taxon>
        <taxon>Actinomycetota</taxon>
        <taxon>Actinomycetes</taxon>
        <taxon>Propionibacteriales</taxon>
        <taxon>Kribbellaceae</taxon>
        <taxon>Kribbella</taxon>
    </lineage>
</organism>
<dbReference type="PANTHER" id="PTHR30319">
    <property type="entry name" value="PHENYLACETIC ACID REGULATOR-RELATED TRANSCRIPTIONAL REPRESSOR"/>
    <property type="match status" value="1"/>
</dbReference>
<dbReference type="OrthoDB" id="2270427at2"/>
<gene>
    <name evidence="4" type="ORF">EV643_101115</name>
</gene>
<comment type="caution">
    <text evidence="4">The sequence shown here is derived from an EMBL/GenBank/DDBJ whole genome shotgun (WGS) entry which is preliminary data.</text>
</comment>
<dbReference type="PIRSF" id="PIRSF020623">
    <property type="entry name" value="PaaX"/>
    <property type="match status" value="1"/>
</dbReference>
<dbReference type="InterPro" id="IPR012906">
    <property type="entry name" value="PaaX-like_N"/>
</dbReference>
<dbReference type="InterPro" id="IPR036390">
    <property type="entry name" value="WH_DNA-bd_sf"/>
</dbReference>
<accession>A0A4R6KQF4</accession>
<dbReference type="PANTHER" id="PTHR30319:SF1">
    <property type="entry name" value="TRANSCRIPTIONAL REPRESSOR PAAX"/>
    <property type="match status" value="1"/>
</dbReference>
<feature type="domain" description="Transcriptional repressor PaaX-like C-terminal" evidence="2">
    <location>
        <begin position="172"/>
        <end position="260"/>
    </location>
</feature>
<proteinExistence type="predicted"/>
<dbReference type="RefSeq" id="WP_133797939.1">
    <property type="nucleotide sequence ID" value="NZ_SNWQ01000001.1"/>
</dbReference>
<dbReference type="Gene3D" id="1.20.58.1460">
    <property type="match status" value="1"/>
</dbReference>
<dbReference type="Pfam" id="PF07848">
    <property type="entry name" value="PaaX"/>
    <property type="match status" value="1"/>
</dbReference>
<reference evidence="4 5" key="1">
    <citation type="submission" date="2019-03" db="EMBL/GenBank/DDBJ databases">
        <title>Genomic Encyclopedia of Type Strains, Phase III (KMG-III): the genomes of soil and plant-associated and newly described type strains.</title>
        <authorList>
            <person name="Whitman W."/>
        </authorList>
    </citation>
    <scope>NUCLEOTIDE SEQUENCE [LARGE SCALE GENOMIC DNA]</scope>
    <source>
        <strain evidence="4 5">VKM Ac-2527</strain>
    </source>
</reference>
<keyword evidence="5" id="KW-1185">Reference proteome</keyword>
<dbReference type="Gene3D" id="3.30.70.2650">
    <property type="match status" value="1"/>
</dbReference>
<dbReference type="Pfam" id="PF20803">
    <property type="entry name" value="PaaX_M"/>
    <property type="match status" value="1"/>
</dbReference>
<dbReference type="InterPro" id="IPR048846">
    <property type="entry name" value="PaaX-like_central"/>
</dbReference>
<dbReference type="Gene3D" id="1.10.10.10">
    <property type="entry name" value="Winged helix-like DNA-binding domain superfamily/Winged helix DNA-binding domain"/>
    <property type="match status" value="1"/>
</dbReference>
<evidence type="ECO:0000259" key="1">
    <source>
        <dbReference type="Pfam" id="PF07848"/>
    </source>
</evidence>
<dbReference type="EMBL" id="SNWQ01000001">
    <property type="protein sequence ID" value="TDO54334.1"/>
    <property type="molecule type" value="Genomic_DNA"/>
</dbReference>
<dbReference type="Pfam" id="PF08223">
    <property type="entry name" value="PaaX_C"/>
    <property type="match status" value="1"/>
</dbReference>